<evidence type="ECO:0000256" key="2">
    <source>
        <dbReference type="RuleBase" id="RU363094"/>
    </source>
</evidence>
<comment type="catalytic activity">
    <reaction evidence="2">
        <text>N-terminal L-alanyl-[ribosomal protein bS18] + acetyl-CoA = N-terminal N(alpha)-acetyl-L-alanyl-[ribosomal protein bS18] + CoA + H(+)</text>
        <dbReference type="Rhea" id="RHEA:43756"/>
        <dbReference type="Rhea" id="RHEA-COMP:10676"/>
        <dbReference type="Rhea" id="RHEA-COMP:10677"/>
        <dbReference type="ChEBI" id="CHEBI:15378"/>
        <dbReference type="ChEBI" id="CHEBI:57287"/>
        <dbReference type="ChEBI" id="CHEBI:57288"/>
        <dbReference type="ChEBI" id="CHEBI:64718"/>
        <dbReference type="ChEBI" id="CHEBI:83683"/>
        <dbReference type="EC" id="2.3.1.266"/>
    </reaction>
</comment>
<keyword evidence="2" id="KW-0963">Cytoplasm</keyword>
<dbReference type="PANTHER" id="PTHR13947:SF37">
    <property type="entry name" value="LD18367P"/>
    <property type="match status" value="1"/>
</dbReference>
<comment type="similarity">
    <text evidence="2">Belongs to the acetyltransferase family. RimI subfamily.</text>
</comment>
<comment type="subcellular location">
    <subcellularLocation>
        <location evidence="2">Cytoplasm</location>
    </subcellularLocation>
</comment>
<keyword evidence="1 4" id="KW-0808">Transferase</keyword>
<reference evidence="4 5" key="1">
    <citation type="journal article" date="2020" name="ISME J.">
        <title>Parallel Reductive Genome Evolution in Desulfovibrio Ectosymbionts Independently Acquired by Trichonympha Protists in the Termite Gut.</title>
        <authorList>
            <person name="Takeuchi M."/>
            <person name="Kuwahara H."/>
            <person name="Murakami T."/>
            <person name="Takahashi K."/>
            <person name="Kajitani R."/>
            <person name="Toyoda A."/>
            <person name="Itoh T."/>
            <person name="Ohkuma M."/>
            <person name="Hongoh Y."/>
        </authorList>
    </citation>
    <scope>NUCLEOTIDE SEQUENCE [LARGE SCALE GENOMIC DNA]</scope>
    <source>
        <strain evidence="4">ZnDsv-02</strain>
    </source>
</reference>
<comment type="caution">
    <text evidence="4">The sequence shown here is derived from an EMBL/GenBank/DDBJ whole genome shotgun (WGS) entry which is preliminary data.</text>
</comment>
<dbReference type="GO" id="GO:0005737">
    <property type="term" value="C:cytoplasm"/>
    <property type="evidence" value="ECO:0007669"/>
    <property type="project" value="UniProtKB-SubCell"/>
</dbReference>
<name>A0A6L2R470_9BACT</name>
<evidence type="ECO:0000259" key="3">
    <source>
        <dbReference type="PROSITE" id="PS51186"/>
    </source>
</evidence>
<dbReference type="InterPro" id="IPR050769">
    <property type="entry name" value="NAT_camello-type"/>
</dbReference>
<evidence type="ECO:0000313" key="4">
    <source>
        <dbReference type="EMBL" id="GFH62313.1"/>
    </source>
</evidence>
<feature type="domain" description="N-acetyltransferase" evidence="3">
    <location>
        <begin position="1"/>
        <end position="132"/>
    </location>
</feature>
<dbReference type="PROSITE" id="PS51186">
    <property type="entry name" value="GNAT"/>
    <property type="match status" value="1"/>
</dbReference>
<sequence length="137" mass="15790">MAALEQACFTLPWSAAQCKAAFDQPAFMAFGCFRAHDLVAYISVYHTSDELEILNVAVTPRERRKRIGRRLLTLVLQIAHELGISKLLLEVQERNYAARNLYEKCGFMRVGARPRYYQDSGEDALLYMYELRDMSEC</sequence>
<gene>
    <name evidence="4" type="primary">rimI</name>
    <name evidence="4" type="ORF">ZNDK_0084</name>
</gene>
<evidence type="ECO:0000313" key="5">
    <source>
        <dbReference type="Proteomes" id="UP000505077"/>
    </source>
</evidence>
<comment type="function">
    <text evidence="2">Acetylates the N-terminal alanine of ribosomal protein bS18.</text>
</comment>
<dbReference type="Pfam" id="PF00583">
    <property type="entry name" value="Acetyltransf_1"/>
    <property type="match status" value="1"/>
</dbReference>
<dbReference type="InterPro" id="IPR000182">
    <property type="entry name" value="GNAT_dom"/>
</dbReference>
<proteinExistence type="inferred from homology"/>
<evidence type="ECO:0000256" key="1">
    <source>
        <dbReference type="ARBA" id="ARBA00022679"/>
    </source>
</evidence>
<accession>A0A6L2R470</accession>
<dbReference type="InterPro" id="IPR016181">
    <property type="entry name" value="Acyl_CoA_acyltransferase"/>
</dbReference>
<dbReference type="GO" id="GO:0008999">
    <property type="term" value="F:protein-N-terminal-alanine acetyltransferase activity"/>
    <property type="evidence" value="ECO:0007669"/>
    <property type="project" value="UniProtKB-EC"/>
</dbReference>
<dbReference type="InterPro" id="IPR006464">
    <property type="entry name" value="AcTrfase_RimI/Ard1"/>
</dbReference>
<dbReference type="EC" id="2.3.1.266" evidence="2"/>
<dbReference type="NCBIfam" id="TIGR01575">
    <property type="entry name" value="rimI"/>
    <property type="match status" value="1"/>
</dbReference>
<dbReference type="Proteomes" id="UP000505077">
    <property type="component" value="Unassembled WGS sequence"/>
</dbReference>
<protein>
    <recommendedName>
        <fullName evidence="2">[Ribosomal protein bS18]-alanine N-acetyltransferase</fullName>
        <ecNumber evidence="2">2.3.1.266</ecNumber>
    </recommendedName>
</protein>
<dbReference type="EMBL" id="BLLL01000001">
    <property type="protein sequence ID" value="GFH62313.1"/>
    <property type="molecule type" value="Genomic_DNA"/>
</dbReference>
<dbReference type="SUPFAM" id="SSF55729">
    <property type="entry name" value="Acyl-CoA N-acyltransferases (Nat)"/>
    <property type="match status" value="1"/>
</dbReference>
<dbReference type="AlphaFoldDB" id="A0A6L2R470"/>
<dbReference type="PANTHER" id="PTHR13947">
    <property type="entry name" value="GNAT FAMILY N-ACETYLTRANSFERASE"/>
    <property type="match status" value="1"/>
</dbReference>
<dbReference type="Gene3D" id="3.40.630.30">
    <property type="match status" value="1"/>
</dbReference>
<organism evidence="4 5">
    <name type="scientific">Candidatus Desulfovibrio kirbyi</name>
    <dbReference type="NCBI Taxonomy" id="2696086"/>
    <lineage>
        <taxon>Bacteria</taxon>
        <taxon>Pseudomonadati</taxon>
        <taxon>Thermodesulfobacteriota</taxon>
        <taxon>Desulfovibrionia</taxon>
        <taxon>Desulfovibrionales</taxon>
        <taxon>Desulfovibrionaceae</taxon>
        <taxon>Desulfovibrio</taxon>
    </lineage>
</organism>